<dbReference type="GO" id="GO:0043022">
    <property type="term" value="F:ribosome binding"/>
    <property type="evidence" value="ECO:0007669"/>
    <property type="project" value="InterPro"/>
</dbReference>
<dbReference type="AlphaFoldDB" id="A0A8T0G4Z9"/>
<dbReference type="PROSITE" id="PS51758">
    <property type="entry name" value="LETM1_RBD"/>
    <property type="match status" value="1"/>
</dbReference>
<feature type="domain" description="Letm1 RBD" evidence="10">
    <location>
        <begin position="245"/>
        <end position="437"/>
    </location>
</feature>
<evidence type="ECO:0000256" key="6">
    <source>
        <dbReference type="ARBA" id="ARBA00023136"/>
    </source>
</evidence>
<dbReference type="InterPro" id="IPR044202">
    <property type="entry name" value="LETM1/MDM38-like"/>
</dbReference>
<evidence type="ECO:0000256" key="3">
    <source>
        <dbReference type="ARBA" id="ARBA00022792"/>
    </source>
</evidence>
<evidence type="ECO:0000313" key="11">
    <source>
        <dbReference type="EMBL" id="KAG0553544.1"/>
    </source>
</evidence>
<reference evidence="11" key="1">
    <citation type="submission" date="2020-06" db="EMBL/GenBank/DDBJ databases">
        <title>WGS assembly of Ceratodon purpureus strain R40.</title>
        <authorList>
            <person name="Carey S.B."/>
            <person name="Jenkins J."/>
            <person name="Shu S."/>
            <person name="Lovell J.T."/>
            <person name="Sreedasyam A."/>
            <person name="Maumus F."/>
            <person name="Tiley G.P."/>
            <person name="Fernandez-Pozo N."/>
            <person name="Barry K."/>
            <person name="Chen C."/>
            <person name="Wang M."/>
            <person name="Lipzen A."/>
            <person name="Daum C."/>
            <person name="Saski C.A."/>
            <person name="Payton A.C."/>
            <person name="Mcbreen J.C."/>
            <person name="Conrad R.E."/>
            <person name="Kollar L.M."/>
            <person name="Olsson S."/>
            <person name="Huttunen S."/>
            <person name="Landis J.B."/>
            <person name="Wickett N.J."/>
            <person name="Johnson M.G."/>
            <person name="Rensing S.A."/>
            <person name="Grimwood J."/>
            <person name="Schmutz J."/>
            <person name="Mcdaniel S.F."/>
        </authorList>
    </citation>
    <scope>NUCLEOTIDE SEQUENCE</scope>
    <source>
        <strain evidence="11">R40</strain>
    </source>
</reference>
<evidence type="ECO:0000256" key="4">
    <source>
        <dbReference type="ARBA" id="ARBA00022989"/>
    </source>
</evidence>
<name>A0A8T0G4Z9_CERPU</name>
<evidence type="ECO:0000256" key="2">
    <source>
        <dbReference type="ARBA" id="ARBA00022692"/>
    </source>
</evidence>
<keyword evidence="12" id="KW-1185">Reference proteome</keyword>
<keyword evidence="5 7" id="KW-0496">Mitochondrion</keyword>
<feature type="coiled-coil region" evidence="8">
    <location>
        <begin position="53"/>
        <end position="101"/>
    </location>
</feature>
<proteinExistence type="predicted"/>
<evidence type="ECO:0000259" key="10">
    <source>
        <dbReference type="PROSITE" id="PS51758"/>
    </source>
</evidence>
<dbReference type="PANTHER" id="PTHR14009:SF1">
    <property type="entry name" value="MITOCHONDRIAL PROTON_CALCIUM EXCHANGER PROTEIN"/>
    <property type="match status" value="1"/>
</dbReference>
<dbReference type="Pfam" id="PF07766">
    <property type="entry name" value="LETM1_RBD"/>
    <property type="match status" value="1"/>
</dbReference>
<keyword evidence="3" id="KW-0999">Mitochondrion inner membrane</keyword>
<evidence type="ECO:0000256" key="8">
    <source>
        <dbReference type="SAM" id="Coils"/>
    </source>
</evidence>
<evidence type="ECO:0000313" key="12">
    <source>
        <dbReference type="Proteomes" id="UP000822688"/>
    </source>
</evidence>
<protein>
    <recommendedName>
        <fullName evidence="10">Letm1 RBD domain-containing protein</fullName>
    </recommendedName>
</protein>
<dbReference type="EMBL" id="CM026433">
    <property type="protein sequence ID" value="KAG0553544.1"/>
    <property type="molecule type" value="Genomic_DNA"/>
</dbReference>
<keyword evidence="8" id="KW-0175">Coiled coil</keyword>
<comment type="subcellular location">
    <subcellularLocation>
        <location evidence="1">Mitochondrion inner membrane</location>
        <topology evidence="1">Single-pass membrane protein</topology>
    </subcellularLocation>
</comment>
<dbReference type="PANTHER" id="PTHR14009">
    <property type="entry name" value="LEUCINE ZIPPER-EF-HAND CONTAINING TRANSMEMBRANE PROTEIN"/>
    <property type="match status" value="1"/>
</dbReference>
<dbReference type="GO" id="GO:0030003">
    <property type="term" value="P:intracellular monoatomic cation homeostasis"/>
    <property type="evidence" value="ECO:0007669"/>
    <property type="project" value="TreeGrafter"/>
</dbReference>
<gene>
    <name evidence="11" type="ORF">KC19_12G019100</name>
</gene>
<organism evidence="11 12">
    <name type="scientific">Ceratodon purpureus</name>
    <name type="common">Fire moss</name>
    <name type="synonym">Dicranum purpureum</name>
    <dbReference type="NCBI Taxonomy" id="3225"/>
    <lineage>
        <taxon>Eukaryota</taxon>
        <taxon>Viridiplantae</taxon>
        <taxon>Streptophyta</taxon>
        <taxon>Embryophyta</taxon>
        <taxon>Bryophyta</taxon>
        <taxon>Bryophytina</taxon>
        <taxon>Bryopsida</taxon>
        <taxon>Dicranidae</taxon>
        <taxon>Pseudoditrichales</taxon>
        <taxon>Ditrichaceae</taxon>
        <taxon>Ceratodon</taxon>
    </lineage>
</organism>
<evidence type="ECO:0000256" key="1">
    <source>
        <dbReference type="ARBA" id="ARBA00004434"/>
    </source>
</evidence>
<evidence type="ECO:0000256" key="5">
    <source>
        <dbReference type="ARBA" id="ARBA00023128"/>
    </source>
</evidence>
<dbReference type="GO" id="GO:0005743">
    <property type="term" value="C:mitochondrial inner membrane"/>
    <property type="evidence" value="ECO:0007669"/>
    <property type="project" value="UniProtKB-SubCell"/>
</dbReference>
<evidence type="ECO:0000256" key="9">
    <source>
        <dbReference type="SAM" id="Phobius"/>
    </source>
</evidence>
<keyword evidence="6 9" id="KW-0472">Membrane</keyword>
<dbReference type="Proteomes" id="UP000822688">
    <property type="component" value="Chromosome 12"/>
</dbReference>
<evidence type="ECO:0000256" key="7">
    <source>
        <dbReference type="PROSITE-ProRule" id="PRU01094"/>
    </source>
</evidence>
<comment type="caution">
    <text evidence="11">The sequence shown here is derived from an EMBL/GenBank/DDBJ whole genome shotgun (WGS) entry which is preliminary data.</text>
</comment>
<feature type="transmembrane region" description="Helical" evidence="9">
    <location>
        <begin position="199"/>
        <end position="222"/>
    </location>
</feature>
<dbReference type="InterPro" id="IPR033122">
    <property type="entry name" value="LETM1-like_RBD"/>
</dbReference>
<sequence length="475" mass="54785">MKHYDPYSSNYKYKFKNQSTRLRVNRMVCRNFNRFLSSSEVSAPQTNPRGNDDENAKKLAKEAEEKAKKMKEINDDHAQTIAQLEVLKAQVKKVHDEMQARKYESWTVKMGKFVNNVGIFLTKIGPAIMSIFSMSRQDWKVKIAGWKKIILLELEHYKVGGRLLWADIKISARLLYKVAKGMNLTRRERQQLKRTTSDIFRLVPFAVILIVPFMEFSLPLLLKIFPNMLPSTFANKKQDEENVNIKLVARVQYAKFLKETVQDMAKELKKSPSGELRRNADELESFMQKVHTGVDVTNKEIISFAKLFNDELTLENITRPRLVSMCKYMNIQPYGTDAYLRYSLRNKLLAIKKDDREIQQEGVDSLSESELRAACRERGMLGIQSVNNMRSQLQDWLDLSLTHNVPSSLLILSRAFLVAGKIQSFDAVEATLSSLPDEVIASVDVSTKASELELEERKKRLEILQHQEELIKKGK</sequence>
<keyword evidence="2 9" id="KW-0812">Transmembrane</keyword>
<keyword evidence="4 9" id="KW-1133">Transmembrane helix</keyword>
<accession>A0A8T0G4Z9</accession>